<dbReference type="RefSeq" id="XP_044564698.1">
    <property type="nucleotide sequence ID" value="XM_044701781.1"/>
</dbReference>
<dbReference type="VEuPathDB" id="AmoebaDB:NfTy_049140"/>
<accession>A0A6A5C398</accession>
<gene>
    <name evidence="1" type="ORF">FDP41_001138</name>
</gene>
<dbReference type="EMBL" id="VFQX01000022">
    <property type="protein sequence ID" value="KAF0979985.1"/>
    <property type="molecule type" value="Genomic_DNA"/>
</dbReference>
<evidence type="ECO:0000313" key="2">
    <source>
        <dbReference type="Proteomes" id="UP000444721"/>
    </source>
</evidence>
<name>A0A6A5C398_NAEFO</name>
<reference evidence="1 2" key="1">
    <citation type="journal article" date="2019" name="Sci. Rep.">
        <title>Nanopore sequencing improves the draft genome of the human pathogenic amoeba Naegleria fowleri.</title>
        <authorList>
            <person name="Liechti N."/>
            <person name="Schurch N."/>
            <person name="Bruggmann R."/>
            <person name="Wittwer M."/>
        </authorList>
    </citation>
    <scope>NUCLEOTIDE SEQUENCE [LARGE SCALE GENOMIC DNA]</scope>
    <source>
        <strain evidence="1 2">ATCC 30894</strain>
    </source>
</reference>
<protein>
    <submittedName>
        <fullName evidence="1">Uncharacterized protein</fullName>
    </submittedName>
</protein>
<proteinExistence type="predicted"/>
<dbReference type="AlphaFoldDB" id="A0A6A5C398"/>
<dbReference type="VEuPathDB" id="AmoebaDB:FDP41_001138"/>
<dbReference type="GeneID" id="68108356"/>
<dbReference type="VEuPathDB" id="AmoebaDB:NF0012220"/>
<dbReference type="Proteomes" id="UP000444721">
    <property type="component" value="Unassembled WGS sequence"/>
</dbReference>
<comment type="caution">
    <text evidence="1">The sequence shown here is derived from an EMBL/GenBank/DDBJ whole genome shotgun (WGS) entry which is preliminary data.</text>
</comment>
<evidence type="ECO:0000313" key="1">
    <source>
        <dbReference type="EMBL" id="KAF0979985.1"/>
    </source>
</evidence>
<keyword evidence="2" id="KW-1185">Reference proteome</keyword>
<organism evidence="1 2">
    <name type="scientific">Naegleria fowleri</name>
    <name type="common">Brain eating amoeba</name>
    <dbReference type="NCBI Taxonomy" id="5763"/>
    <lineage>
        <taxon>Eukaryota</taxon>
        <taxon>Discoba</taxon>
        <taxon>Heterolobosea</taxon>
        <taxon>Tetramitia</taxon>
        <taxon>Eutetramitia</taxon>
        <taxon>Vahlkampfiidae</taxon>
        <taxon>Naegleria</taxon>
    </lineage>
</organism>
<sequence>MDNINDFIYSTLIDCNEKLKTNSLELVCACADAEVDAKKLQTSLRQVLGPNFVFVNDYVHNFKYQRNCLLNGRILGNISMSTLINTMSSHPELYDVLDKEEVTPSDIMAIDPCLTLTTPRVIEILKSLKNDDSTTLAKYLENIREIYDIINENDTDPILFHHHLRWWHPPFPPL</sequence>